<keyword evidence="6" id="KW-1185">Reference proteome</keyword>
<dbReference type="Gene3D" id="2.60.120.10">
    <property type="entry name" value="Jelly Rolls"/>
    <property type="match status" value="1"/>
</dbReference>
<keyword evidence="3" id="KW-0804">Transcription</keyword>
<dbReference type="SUPFAM" id="SSF46689">
    <property type="entry name" value="Homeodomain-like"/>
    <property type="match status" value="2"/>
</dbReference>
<sequence length="339" mass="39692">MRGWDERKVYVARHCHQDCFWGLTYQNGYLEFPVRDTSAISIAPWEDNISVKPHRHAYYEFALVTKGSCVHSYKGVKVPLVPGDVFLIEPHQEHSYEIQASVHIINCNFIAEGLGDDCNEVISGASRLKPVSHMDEDTKRHWDELLQYVSLVDQEISQEVRQSYLNAQGIIHLESSEMDEVERLLWAMMDEQEKNELNSEYAKAAYLQLILILFQRVQVQKNQRMSKYSTQKKAMIYDALAYIEEHLDKKIDFEEISRNSFLSPSYFRAIFKDVTGLTPIEYLNRMRIVKSLEYLEMEQLSITDAAARVGIYDSNYYSRLFKKVMGYSPRYFKSIREKT</sequence>
<dbReference type="RefSeq" id="WP_028529721.1">
    <property type="nucleotide sequence ID" value="NZ_CABLBR010000031.1"/>
</dbReference>
<keyword evidence="1" id="KW-0805">Transcription regulation</keyword>
<evidence type="ECO:0000256" key="1">
    <source>
        <dbReference type="ARBA" id="ARBA00023015"/>
    </source>
</evidence>
<evidence type="ECO:0000259" key="4">
    <source>
        <dbReference type="PROSITE" id="PS01124"/>
    </source>
</evidence>
<evidence type="ECO:0000256" key="3">
    <source>
        <dbReference type="ARBA" id="ARBA00023163"/>
    </source>
</evidence>
<protein>
    <submittedName>
        <fullName evidence="5">AraC family transcriptional regulator</fullName>
    </submittedName>
</protein>
<feature type="domain" description="HTH araC/xylS-type" evidence="4">
    <location>
        <begin position="237"/>
        <end position="335"/>
    </location>
</feature>
<dbReference type="InterPro" id="IPR009057">
    <property type="entry name" value="Homeodomain-like_sf"/>
</dbReference>
<dbReference type="InterPro" id="IPR003313">
    <property type="entry name" value="AraC-bd"/>
</dbReference>
<dbReference type="PANTHER" id="PTHR43280:SF2">
    <property type="entry name" value="HTH-TYPE TRANSCRIPTIONAL REGULATOR EXSA"/>
    <property type="match status" value="1"/>
</dbReference>
<organism evidence="5 6">
    <name type="scientific">Ruminococcus gauvreauii</name>
    <dbReference type="NCBI Taxonomy" id="438033"/>
    <lineage>
        <taxon>Bacteria</taxon>
        <taxon>Bacillati</taxon>
        <taxon>Bacillota</taxon>
        <taxon>Clostridia</taxon>
        <taxon>Eubacteriales</taxon>
        <taxon>Oscillospiraceae</taxon>
        <taxon>Ruminococcus</taxon>
    </lineage>
</organism>
<dbReference type="Gene3D" id="1.10.10.60">
    <property type="entry name" value="Homeodomain-like"/>
    <property type="match status" value="2"/>
</dbReference>
<dbReference type="EMBL" id="CP102290">
    <property type="protein sequence ID" value="UWP60525.1"/>
    <property type="molecule type" value="Genomic_DNA"/>
</dbReference>
<dbReference type="InterPro" id="IPR037923">
    <property type="entry name" value="HTH-like"/>
</dbReference>
<dbReference type="InterPro" id="IPR018060">
    <property type="entry name" value="HTH_AraC"/>
</dbReference>
<dbReference type="InterPro" id="IPR014710">
    <property type="entry name" value="RmlC-like_jellyroll"/>
</dbReference>
<proteinExistence type="predicted"/>
<reference evidence="5" key="1">
    <citation type="journal article" date="2022" name="Cell">
        <title>Design, construction, and in vivo augmentation of a complex gut microbiome.</title>
        <authorList>
            <person name="Cheng A.G."/>
            <person name="Ho P.Y."/>
            <person name="Aranda-Diaz A."/>
            <person name="Jain S."/>
            <person name="Yu F.B."/>
            <person name="Meng X."/>
            <person name="Wang M."/>
            <person name="Iakiviak M."/>
            <person name="Nagashima K."/>
            <person name="Zhao A."/>
            <person name="Murugkar P."/>
            <person name="Patil A."/>
            <person name="Atabakhsh K."/>
            <person name="Weakley A."/>
            <person name="Yan J."/>
            <person name="Brumbaugh A.R."/>
            <person name="Higginbottom S."/>
            <person name="Dimas A."/>
            <person name="Shiver A.L."/>
            <person name="Deutschbauer A."/>
            <person name="Neff N."/>
            <person name="Sonnenburg J.L."/>
            <person name="Huang K.C."/>
            <person name="Fischbach M.A."/>
        </authorList>
    </citation>
    <scope>NUCLEOTIDE SEQUENCE</scope>
    <source>
        <strain evidence="5">DSM 19829</strain>
    </source>
</reference>
<dbReference type="PROSITE" id="PS01124">
    <property type="entry name" value="HTH_ARAC_FAMILY_2"/>
    <property type="match status" value="1"/>
</dbReference>
<dbReference type="PROSITE" id="PS00041">
    <property type="entry name" value="HTH_ARAC_FAMILY_1"/>
    <property type="match status" value="1"/>
</dbReference>
<name>A0ABY5VIY2_9FIRM</name>
<dbReference type="PANTHER" id="PTHR43280">
    <property type="entry name" value="ARAC-FAMILY TRANSCRIPTIONAL REGULATOR"/>
    <property type="match status" value="1"/>
</dbReference>
<dbReference type="SUPFAM" id="SSF51215">
    <property type="entry name" value="Regulatory protein AraC"/>
    <property type="match status" value="1"/>
</dbReference>
<dbReference type="Proteomes" id="UP001060164">
    <property type="component" value="Chromosome"/>
</dbReference>
<dbReference type="Pfam" id="PF12833">
    <property type="entry name" value="HTH_18"/>
    <property type="match status" value="1"/>
</dbReference>
<evidence type="ECO:0000313" key="5">
    <source>
        <dbReference type="EMBL" id="UWP60525.1"/>
    </source>
</evidence>
<dbReference type="InterPro" id="IPR018062">
    <property type="entry name" value="HTH_AraC-typ_CS"/>
</dbReference>
<evidence type="ECO:0000256" key="2">
    <source>
        <dbReference type="ARBA" id="ARBA00023125"/>
    </source>
</evidence>
<evidence type="ECO:0000313" key="6">
    <source>
        <dbReference type="Proteomes" id="UP001060164"/>
    </source>
</evidence>
<keyword evidence="2" id="KW-0238">DNA-binding</keyword>
<accession>A0ABY5VIY2</accession>
<dbReference type="Pfam" id="PF02311">
    <property type="entry name" value="AraC_binding"/>
    <property type="match status" value="1"/>
</dbReference>
<dbReference type="SMART" id="SM00342">
    <property type="entry name" value="HTH_ARAC"/>
    <property type="match status" value="1"/>
</dbReference>
<gene>
    <name evidence="5" type="ORF">NQ502_05670</name>
</gene>